<feature type="region of interest" description="Disordered" evidence="1">
    <location>
        <begin position="15"/>
        <end position="36"/>
    </location>
</feature>
<evidence type="ECO:0000256" key="1">
    <source>
        <dbReference type="SAM" id="MobiDB-lite"/>
    </source>
</evidence>
<sequence length="343" mass="38215">MTQAPATTIATAVRQHGGGRHPLNLPSTAPAGRLQDSRGGVINRRAEGATSSNTLPASCAAAAHPTTGVRRARELSPSLRSQSCQHAQLVEGYKHLLKPLTDQPGKVLFQLFSITSELAKPFAYLPFQVLCRMGTHPHRKHCNKNGKVEPKFRSDDMALRTKIVIEVKHRALHDPLEKLDISLLHSKPLTIIVILIIIDAERCSSLIENNLLLSSLQELLRSTNCFPYQHVESHCMRVISGVCVFSPALQILLMTVESDNYRHHYRQHRANRLNPGWRVFSTPGHDQYQNNDRNPKEWTQEKSLSSGKREANIDFLVEHANLLALVMPASLPAPCHHVQRGAA</sequence>
<gene>
    <name evidence="2" type="ORF">SIM71_20200</name>
</gene>
<name>A0ABU4Q4J5_9GAMM</name>
<accession>A0ABU4Q4J5</accession>
<evidence type="ECO:0000313" key="2">
    <source>
        <dbReference type="EMBL" id="MDX5994388.1"/>
    </source>
</evidence>
<proteinExistence type="predicted"/>
<protein>
    <submittedName>
        <fullName evidence="2">Uncharacterized protein</fullName>
    </submittedName>
</protein>
<dbReference type="RefSeq" id="WP_139804685.1">
    <property type="nucleotide sequence ID" value="NZ_CBCSET010000002.1"/>
</dbReference>
<evidence type="ECO:0000313" key="3">
    <source>
        <dbReference type="Proteomes" id="UP001278050"/>
    </source>
</evidence>
<comment type="caution">
    <text evidence="2">The sequence shown here is derived from an EMBL/GenBank/DDBJ whole genome shotgun (WGS) entry which is preliminary data.</text>
</comment>
<feature type="region of interest" description="Disordered" evidence="1">
    <location>
        <begin position="284"/>
        <end position="305"/>
    </location>
</feature>
<dbReference type="EMBL" id="JAWXXP010000001">
    <property type="protein sequence ID" value="MDX5994388.1"/>
    <property type="molecule type" value="Genomic_DNA"/>
</dbReference>
<dbReference type="Proteomes" id="UP001278050">
    <property type="component" value="Unassembled WGS sequence"/>
</dbReference>
<keyword evidence="3" id="KW-1185">Reference proteome</keyword>
<reference evidence="2 3" key="1">
    <citation type="submission" date="2023-11" db="EMBL/GenBank/DDBJ databases">
        <title>MicrobeMod: A computational toolkit for identifying prokaryotic methylation and restriction-modification with nanopore sequencing.</title>
        <authorList>
            <person name="Crits-Christoph A."/>
            <person name="Kang S.C."/>
            <person name="Lee H."/>
            <person name="Ostrov N."/>
        </authorList>
    </citation>
    <scope>NUCLEOTIDE SEQUENCE [LARGE SCALE GENOMIC DNA]</scope>
    <source>
        <strain evidence="2 3">ATCC BAA-571</strain>
    </source>
</reference>
<organism evidence="2 3">
    <name type="scientific">Ectopseudomonas alcaliphila</name>
    <dbReference type="NCBI Taxonomy" id="101564"/>
    <lineage>
        <taxon>Bacteria</taxon>
        <taxon>Pseudomonadati</taxon>
        <taxon>Pseudomonadota</taxon>
        <taxon>Gammaproteobacteria</taxon>
        <taxon>Pseudomonadales</taxon>
        <taxon>Pseudomonadaceae</taxon>
        <taxon>Ectopseudomonas</taxon>
    </lineage>
</organism>